<reference evidence="8" key="1">
    <citation type="journal article" date="2023" name="Mol. Biol. Evol.">
        <title>Third-Generation Sequencing Reveals the Adaptive Role of the Epigenome in Three Deep-Sea Polychaetes.</title>
        <authorList>
            <person name="Perez M."/>
            <person name="Aroh O."/>
            <person name="Sun Y."/>
            <person name="Lan Y."/>
            <person name="Juniper S.K."/>
            <person name="Young C.R."/>
            <person name="Angers B."/>
            <person name="Qian P.Y."/>
        </authorList>
    </citation>
    <scope>NUCLEOTIDE SEQUENCE</scope>
    <source>
        <strain evidence="8">P08H-3</strain>
    </source>
</reference>
<dbReference type="PANTHER" id="PTHR10869">
    <property type="entry name" value="PROLYL 4-HYDROXYLASE ALPHA SUBUNIT"/>
    <property type="match status" value="1"/>
</dbReference>
<dbReference type="Pfam" id="PF13640">
    <property type="entry name" value="2OG-FeII_Oxy_3"/>
    <property type="match status" value="1"/>
</dbReference>
<evidence type="ECO:0000259" key="7">
    <source>
        <dbReference type="PROSITE" id="PS51471"/>
    </source>
</evidence>
<protein>
    <recommendedName>
        <fullName evidence="7">Fe2OG dioxygenase domain-containing protein</fullName>
    </recommendedName>
</protein>
<keyword evidence="3" id="KW-0847">Vitamin C</keyword>
<dbReference type="InterPro" id="IPR006620">
    <property type="entry name" value="Pro_4_hyd_alph"/>
</dbReference>
<dbReference type="PROSITE" id="PS51471">
    <property type="entry name" value="FE2OG_OXY"/>
    <property type="match status" value="1"/>
</dbReference>
<sequence>MMENVTLRDNLTTGGEEELNIVENINNWTDPDYDKEKIKRSKILDFGDDCFLLKNVMSSDECQFYMSSAEKLGYDEIPESKESYRNTVRIMFRSEELSQILWDRIRPYLNDIIIQDDPLKVHIQGPDVLLRGTWKPQEINSMFRLMRYKPGGHFAPHFDGHFVETATFRSMKTFLLYLNDDFDGGSTNIIDEKQMLYMNKEGKYCAQEENVLFRIRPERGMVNLFNHHLLHEGEVLRSGHKYIIRTDIMYRTDDQPGDIKDTEALRLVQEAERLEGLERGMEAVELYRKAFRMSSSVATAYGCPS</sequence>
<evidence type="ECO:0000256" key="2">
    <source>
        <dbReference type="ARBA" id="ARBA00022723"/>
    </source>
</evidence>
<dbReference type="PANTHER" id="PTHR10869:SF236">
    <property type="entry name" value="PROLYL 4-HYDROXYLASE ALPHA SUBUNIT DOMAIN-CONTAINING PROTEIN"/>
    <property type="match status" value="1"/>
</dbReference>
<evidence type="ECO:0000313" key="9">
    <source>
        <dbReference type="Proteomes" id="UP001208570"/>
    </source>
</evidence>
<dbReference type="InterPro" id="IPR044862">
    <property type="entry name" value="Pro_4_hyd_alph_FE2OG_OXY"/>
</dbReference>
<evidence type="ECO:0000256" key="6">
    <source>
        <dbReference type="ARBA" id="ARBA00023004"/>
    </source>
</evidence>
<dbReference type="GO" id="GO:0004656">
    <property type="term" value="F:procollagen-proline 4-dioxygenase activity"/>
    <property type="evidence" value="ECO:0007669"/>
    <property type="project" value="TreeGrafter"/>
</dbReference>
<proteinExistence type="predicted"/>
<dbReference type="InterPro" id="IPR005123">
    <property type="entry name" value="Oxoglu/Fe-dep_dioxygenase_dom"/>
</dbReference>
<keyword evidence="9" id="KW-1185">Reference proteome</keyword>
<keyword evidence="6" id="KW-0408">Iron</keyword>
<dbReference type="EMBL" id="JAODUP010000456">
    <property type="protein sequence ID" value="KAK2149339.1"/>
    <property type="molecule type" value="Genomic_DNA"/>
</dbReference>
<gene>
    <name evidence="8" type="ORF">LSH36_455g07043</name>
</gene>
<evidence type="ECO:0000256" key="1">
    <source>
        <dbReference type="ARBA" id="ARBA00001961"/>
    </source>
</evidence>
<organism evidence="8 9">
    <name type="scientific">Paralvinella palmiformis</name>
    <dbReference type="NCBI Taxonomy" id="53620"/>
    <lineage>
        <taxon>Eukaryota</taxon>
        <taxon>Metazoa</taxon>
        <taxon>Spiralia</taxon>
        <taxon>Lophotrochozoa</taxon>
        <taxon>Annelida</taxon>
        <taxon>Polychaeta</taxon>
        <taxon>Sedentaria</taxon>
        <taxon>Canalipalpata</taxon>
        <taxon>Terebellida</taxon>
        <taxon>Terebelliformia</taxon>
        <taxon>Alvinellidae</taxon>
        <taxon>Paralvinella</taxon>
    </lineage>
</organism>
<keyword evidence="5" id="KW-0560">Oxidoreductase</keyword>
<evidence type="ECO:0000313" key="8">
    <source>
        <dbReference type="EMBL" id="KAK2149339.1"/>
    </source>
</evidence>
<feature type="domain" description="Fe2OG dioxygenase" evidence="7">
    <location>
        <begin position="138"/>
        <end position="250"/>
    </location>
</feature>
<dbReference type="GO" id="GO:0005783">
    <property type="term" value="C:endoplasmic reticulum"/>
    <property type="evidence" value="ECO:0007669"/>
    <property type="project" value="TreeGrafter"/>
</dbReference>
<comment type="cofactor">
    <cofactor evidence="1">
        <name>L-ascorbate</name>
        <dbReference type="ChEBI" id="CHEBI:38290"/>
    </cofactor>
</comment>
<evidence type="ECO:0000256" key="3">
    <source>
        <dbReference type="ARBA" id="ARBA00022896"/>
    </source>
</evidence>
<evidence type="ECO:0000256" key="5">
    <source>
        <dbReference type="ARBA" id="ARBA00023002"/>
    </source>
</evidence>
<accession>A0AAD9JAN6</accession>
<dbReference type="AlphaFoldDB" id="A0AAD9JAN6"/>
<keyword evidence="2" id="KW-0479">Metal-binding</keyword>
<dbReference type="Gene3D" id="2.60.120.620">
    <property type="entry name" value="q2cbj1_9rhob like domain"/>
    <property type="match status" value="1"/>
</dbReference>
<dbReference type="SMART" id="SM00702">
    <property type="entry name" value="P4Hc"/>
    <property type="match status" value="1"/>
</dbReference>
<evidence type="ECO:0000256" key="4">
    <source>
        <dbReference type="ARBA" id="ARBA00022964"/>
    </source>
</evidence>
<dbReference type="InterPro" id="IPR045054">
    <property type="entry name" value="P4HA-like"/>
</dbReference>
<keyword evidence="4" id="KW-0223">Dioxygenase</keyword>
<dbReference type="GO" id="GO:0031418">
    <property type="term" value="F:L-ascorbic acid binding"/>
    <property type="evidence" value="ECO:0007669"/>
    <property type="project" value="UniProtKB-KW"/>
</dbReference>
<name>A0AAD9JAN6_9ANNE</name>
<comment type="caution">
    <text evidence="8">The sequence shown here is derived from an EMBL/GenBank/DDBJ whole genome shotgun (WGS) entry which is preliminary data.</text>
</comment>
<dbReference type="Proteomes" id="UP001208570">
    <property type="component" value="Unassembled WGS sequence"/>
</dbReference>
<dbReference type="GO" id="GO:0005506">
    <property type="term" value="F:iron ion binding"/>
    <property type="evidence" value="ECO:0007669"/>
    <property type="project" value="InterPro"/>
</dbReference>